<protein>
    <submittedName>
        <fullName evidence="1">Uncharacterized protein</fullName>
    </submittedName>
</protein>
<keyword evidence="2" id="KW-1185">Reference proteome</keyword>
<accession>A0A7J7LX96</accession>
<gene>
    <name evidence="1" type="ORF">GIB67_007942</name>
</gene>
<evidence type="ECO:0000313" key="2">
    <source>
        <dbReference type="Proteomes" id="UP000541444"/>
    </source>
</evidence>
<reference evidence="1 2" key="1">
    <citation type="journal article" date="2020" name="IScience">
        <title>Genome Sequencing of the Endangered Kingdonia uniflora (Circaeasteraceae, Ranunculales) Reveals Potential Mechanisms of Evolutionary Specialization.</title>
        <authorList>
            <person name="Sun Y."/>
            <person name="Deng T."/>
            <person name="Zhang A."/>
            <person name="Moore M.J."/>
            <person name="Landis J.B."/>
            <person name="Lin N."/>
            <person name="Zhang H."/>
            <person name="Zhang X."/>
            <person name="Huang J."/>
            <person name="Zhang X."/>
            <person name="Sun H."/>
            <person name="Wang H."/>
        </authorList>
    </citation>
    <scope>NUCLEOTIDE SEQUENCE [LARGE SCALE GENOMIC DNA]</scope>
    <source>
        <strain evidence="1">TB1705</strain>
        <tissue evidence="1">Leaf</tissue>
    </source>
</reference>
<sequence>MVIYKWPTSVIKEGERILRNFLWSGEPDSKKACVVAWDKVCKPLKEGGINLRRLKEINQSLMMKLTWNFLNPKDEWSEFMRAKFVVKSGSFSTITKGSSIWAGVRGALEDVHAHSGWVIGDGACIDLWRDNWCSSFSKDMINNDDIPWTDLHAKDKSDLARSQQKNIRRADLHFRQDMVTSIHANWFCARCLNTSKPVGEGMKDQLDRHLVPAINDDRGSIVQSISSVQSPASFSVFQKTTSLLHFSIHVICPHLRNNNAVRSHPIPLQQSNWCGFHNILCRRVIAKQKWILAKVQKCTNGEDVQKAKVNELKLYRLKAKKKMTSPNPEVRISYASLHIIINAMLILSEYVVSPCLTFLWAKRKEEWLIEKLKKFDIPMPPPETYDPEILTNEEKFYLKRIGEKKKNYVPLGRRGVFGGVVLICISIGRNMKL</sequence>
<dbReference type="PANTHER" id="PTHR31426:SF3">
    <property type="entry name" value="OS06G0304500 PROTEIN"/>
    <property type="match status" value="1"/>
</dbReference>
<comment type="caution">
    <text evidence="1">The sequence shown here is derived from an EMBL/GenBank/DDBJ whole genome shotgun (WGS) entry which is preliminary data.</text>
</comment>
<dbReference type="OrthoDB" id="1938625at2759"/>
<name>A0A7J7LX96_9MAGN</name>
<proteinExistence type="predicted"/>
<dbReference type="InterPro" id="IPR040286">
    <property type="entry name" value="At3g25440-like"/>
</dbReference>
<organism evidence="1 2">
    <name type="scientific">Kingdonia uniflora</name>
    <dbReference type="NCBI Taxonomy" id="39325"/>
    <lineage>
        <taxon>Eukaryota</taxon>
        <taxon>Viridiplantae</taxon>
        <taxon>Streptophyta</taxon>
        <taxon>Embryophyta</taxon>
        <taxon>Tracheophyta</taxon>
        <taxon>Spermatophyta</taxon>
        <taxon>Magnoliopsida</taxon>
        <taxon>Ranunculales</taxon>
        <taxon>Circaeasteraceae</taxon>
        <taxon>Kingdonia</taxon>
    </lineage>
</organism>
<evidence type="ECO:0000313" key="1">
    <source>
        <dbReference type="EMBL" id="KAF6147174.1"/>
    </source>
</evidence>
<dbReference type="AlphaFoldDB" id="A0A7J7LX96"/>
<dbReference type="EMBL" id="JACGCM010001941">
    <property type="protein sequence ID" value="KAF6147174.1"/>
    <property type="molecule type" value="Genomic_DNA"/>
</dbReference>
<dbReference type="Proteomes" id="UP000541444">
    <property type="component" value="Unassembled WGS sequence"/>
</dbReference>
<dbReference type="PANTHER" id="PTHR31426">
    <property type="entry name" value="GROUP II INTRON SPLICING FACTOR CRS1-LIKE"/>
    <property type="match status" value="1"/>
</dbReference>